<dbReference type="HOGENOM" id="CLU_2501316_0_0_1"/>
<dbReference type="EnsemblPlants" id="KEH35700">
    <property type="protein sequence ID" value="KEH35700"/>
    <property type="gene ID" value="MTR_3g498845"/>
</dbReference>
<reference evidence="2 4" key="2">
    <citation type="journal article" date="2014" name="BMC Genomics">
        <title>An improved genome release (version Mt4.0) for the model legume Medicago truncatula.</title>
        <authorList>
            <person name="Tang H."/>
            <person name="Krishnakumar V."/>
            <person name="Bidwell S."/>
            <person name="Rosen B."/>
            <person name="Chan A."/>
            <person name="Zhou S."/>
            <person name="Gentzbittel L."/>
            <person name="Childs K.L."/>
            <person name="Yandell M."/>
            <person name="Gundlach H."/>
            <person name="Mayer K.F."/>
            <person name="Schwartz D.C."/>
            <person name="Town C.D."/>
        </authorList>
    </citation>
    <scope>GENOME REANNOTATION</scope>
    <source>
        <strain evidence="2">A17</strain>
        <strain evidence="3 4">cv. Jemalong A17</strain>
    </source>
</reference>
<feature type="compositionally biased region" description="Low complexity" evidence="1">
    <location>
        <begin position="1"/>
        <end position="13"/>
    </location>
</feature>
<dbReference type="EMBL" id="CM001219">
    <property type="protein sequence ID" value="KEH35700.1"/>
    <property type="molecule type" value="Genomic_DNA"/>
</dbReference>
<gene>
    <name evidence="2" type="ordered locus">MTR_3g498845</name>
</gene>
<organism evidence="2 4">
    <name type="scientific">Medicago truncatula</name>
    <name type="common">Barrel medic</name>
    <name type="synonym">Medicago tribuloides</name>
    <dbReference type="NCBI Taxonomy" id="3880"/>
    <lineage>
        <taxon>Eukaryota</taxon>
        <taxon>Viridiplantae</taxon>
        <taxon>Streptophyta</taxon>
        <taxon>Embryophyta</taxon>
        <taxon>Tracheophyta</taxon>
        <taxon>Spermatophyta</taxon>
        <taxon>Magnoliopsida</taxon>
        <taxon>eudicotyledons</taxon>
        <taxon>Gunneridae</taxon>
        <taxon>Pentapetalae</taxon>
        <taxon>rosids</taxon>
        <taxon>fabids</taxon>
        <taxon>Fabales</taxon>
        <taxon>Fabaceae</taxon>
        <taxon>Papilionoideae</taxon>
        <taxon>50 kb inversion clade</taxon>
        <taxon>NPAAA clade</taxon>
        <taxon>Hologalegina</taxon>
        <taxon>IRL clade</taxon>
        <taxon>Trifolieae</taxon>
        <taxon>Medicago</taxon>
    </lineage>
</organism>
<reference evidence="3" key="3">
    <citation type="submission" date="2015-04" db="UniProtKB">
        <authorList>
            <consortium name="EnsemblPlants"/>
        </authorList>
    </citation>
    <scope>IDENTIFICATION</scope>
    <source>
        <strain evidence="3">cv. Jemalong A17</strain>
    </source>
</reference>
<proteinExistence type="predicted"/>
<name>A0A072VC00_MEDTR</name>
<accession>A0A072VC00</accession>
<dbReference type="AlphaFoldDB" id="A0A072VC00"/>
<reference evidence="2 4" key="1">
    <citation type="journal article" date="2011" name="Nature">
        <title>The Medicago genome provides insight into the evolution of rhizobial symbioses.</title>
        <authorList>
            <person name="Young N.D."/>
            <person name="Debelle F."/>
            <person name="Oldroyd G.E."/>
            <person name="Geurts R."/>
            <person name="Cannon S.B."/>
            <person name="Udvardi M.K."/>
            <person name="Benedito V.A."/>
            <person name="Mayer K.F."/>
            <person name="Gouzy J."/>
            <person name="Schoof H."/>
            <person name="Van de Peer Y."/>
            <person name="Proost S."/>
            <person name="Cook D.R."/>
            <person name="Meyers B.C."/>
            <person name="Spannagl M."/>
            <person name="Cheung F."/>
            <person name="De Mita S."/>
            <person name="Krishnakumar V."/>
            <person name="Gundlach H."/>
            <person name="Zhou S."/>
            <person name="Mudge J."/>
            <person name="Bharti A.K."/>
            <person name="Murray J.D."/>
            <person name="Naoumkina M.A."/>
            <person name="Rosen B."/>
            <person name="Silverstein K.A."/>
            <person name="Tang H."/>
            <person name="Rombauts S."/>
            <person name="Zhao P.X."/>
            <person name="Zhou P."/>
            <person name="Barbe V."/>
            <person name="Bardou P."/>
            <person name="Bechner M."/>
            <person name="Bellec A."/>
            <person name="Berger A."/>
            <person name="Berges H."/>
            <person name="Bidwell S."/>
            <person name="Bisseling T."/>
            <person name="Choisne N."/>
            <person name="Couloux A."/>
            <person name="Denny R."/>
            <person name="Deshpande S."/>
            <person name="Dai X."/>
            <person name="Doyle J.J."/>
            <person name="Dudez A.M."/>
            <person name="Farmer A.D."/>
            <person name="Fouteau S."/>
            <person name="Franken C."/>
            <person name="Gibelin C."/>
            <person name="Gish J."/>
            <person name="Goldstein S."/>
            <person name="Gonzalez A.J."/>
            <person name="Green P.J."/>
            <person name="Hallab A."/>
            <person name="Hartog M."/>
            <person name="Hua A."/>
            <person name="Humphray S.J."/>
            <person name="Jeong D.H."/>
            <person name="Jing Y."/>
            <person name="Jocker A."/>
            <person name="Kenton S.M."/>
            <person name="Kim D.J."/>
            <person name="Klee K."/>
            <person name="Lai H."/>
            <person name="Lang C."/>
            <person name="Lin S."/>
            <person name="Macmil S.L."/>
            <person name="Magdelenat G."/>
            <person name="Matthews L."/>
            <person name="McCorrison J."/>
            <person name="Monaghan E.L."/>
            <person name="Mun J.H."/>
            <person name="Najar F.Z."/>
            <person name="Nicholson C."/>
            <person name="Noirot C."/>
            <person name="O'Bleness M."/>
            <person name="Paule C.R."/>
            <person name="Poulain J."/>
            <person name="Prion F."/>
            <person name="Qin B."/>
            <person name="Qu C."/>
            <person name="Retzel E.F."/>
            <person name="Riddle C."/>
            <person name="Sallet E."/>
            <person name="Samain S."/>
            <person name="Samson N."/>
            <person name="Sanders I."/>
            <person name="Saurat O."/>
            <person name="Scarpelli C."/>
            <person name="Schiex T."/>
            <person name="Segurens B."/>
            <person name="Severin A.J."/>
            <person name="Sherrier D.J."/>
            <person name="Shi R."/>
            <person name="Sims S."/>
            <person name="Singer S.R."/>
            <person name="Sinharoy S."/>
            <person name="Sterck L."/>
            <person name="Viollet A."/>
            <person name="Wang B.B."/>
            <person name="Wang K."/>
            <person name="Wang M."/>
            <person name="Wang X."/>
            <person name="Warfsmann J."/>
            <person name="Weissenbach J."/>
            <person name="White D.D."/>
            <person name="White J.D."/>
            <person name="Wiley G.B."/>
            <person name="Wincker P."/>
            <person name="Xing Y."/>
            <person name="Yang L."/>
            <person name="Yao Z."/>
            <person name="Ying F."/>
            <person name="Zhai J."/>
            <person name="Zhou L."/>
            <person name="Zuber A."/>
            <person name="Denarie J."/>
            <person name="Dixon R.A."/>
            <person name="May G.D."/>
            <person name="Schwartz D.C."/>
            <person name="Rogers J."/>
            <person name="Quetier F."/>
            <person name="Town C.D."/>
            <person name="Roe B.A."/>
        </authorList>
    </citation>
    <scope>NUCLEOTIDE SEQUENCE [LARGE SCALE GENOMIC DNA]</scope>
    <source>
        <strain evidence="2">A17</strain>
        <strain evidence="3 4">cv. Jemalong A17</strain>
    </source>
</reference>
<sequence>MSPSIFFKPSSSKTKGTRPFNELRGHGHEANFAFLLPGWWDSSDNFDFKTSRTPIKGGALVEPLCHIKNKSLQTTMVMSYDLQTLH</sequence>
<evidence type="ECO:0000313" key="3">
    <source>
        <dbReference type="EnsemblPlants" id="KEH35700"/>
    </source>
</evidence>
<dbReference type="Proteomes" id="UP000002051">
    <property type="component" value="Chromosome 3"/>
</dbReference>
<evidence type="ECO:0000313" key="2">
    <source>
        <dbReference type="EMBL" id="KEH35700.1"/>
    </source>
</evidence>
<keyword evidence="4" id="KW-1185">Reference proteome</keyword>
<protein>
    <submittedName>
        <fullName evidence="2 3">Uncharacterized protein</fullName>
    </submittedName>
</protein>
<evidence type="ECO:0000313" key="4">
    <source>
        <dbReference type="Proteomes" id="UP000002051"/>
    </source>
</evidence>
<evidence type="ECO:0000256" key="1">
    <source>
        <dbReference type="SAM" id="MobiDB-lite"/>
    </source>
</evidence>
<feature type="region of interest" description="Disordered" evidence="1">
    <location>
        <begin position="1"/>
        <end position="20"/>
    </location>
</feature>